<proteinExistence type="predicted"/>
<evidence type="ECO:0000313" key="1">
    <source>
        <dbReference type="EMBL" id="APC57404.1"/>
    </source>
</evidence>
<dbReference type="AlphaFoldDB" id="A0A1J0HSB3"/>
<gene>
    <name evidence="1" type="ORF">G_00007</name>
</gene>
<protein>
    <submittedName>
        <fullName evidence="1">Uncharacterized protein</fullName>
    </submittedName>
</protein>
<dbReference type="EMBL" id="KX385846">
    <property type="protein sequence ID" value="APC57404.1"/>
    <property type="molecule type" value="Genomic_DNA"/>
</dbReference>
<name>A0A1J0HSB3_STAAU</name>
<accession>A0A1J0HSB3</accession>
<reference evidence="1" key="1">
    <citation type="submission" date="2016-06" db="EMBL/GenBank/DDBJ databases">
        <title>Novel SCCmec-IVn confers high-level tolerance to tobramycin and kanamycin in Staphylococcus aureus ST93 MRSA.</title>
        <authorList>
            <person name="Andersson P."/>
            <person name="Steinig E.J."/>
            <person name="Lilliebridge R.A."/>
            <person name="van Hal S."/>
            <person name="Holt D.C."/>
            <person name="Giffard P.M."/>
            <person name="Tong S.Y.C."/>
        </authorList>
    </citation>
    <scope>NUCLEOTIDE SEQUENCE</scope>
    <source>
        <strain evidence="1">ST93</strain>
    </source>
</reference>
<organism evidence="1">
    <name type="scientific">Staphylococcus aureus</name>
    <dbReference type="NCBI Taxonomy" id="1280"/>
    <lineage>
        <taxon>Bacteria</taxon>
        <taxon>Bacillati</taxon>
        <taxon>Bacillota</taxon>
        <taxon>Bacilli</taxon>
        <taxon>Bacillales</taxon>
        <taxon>Staphylococcaceae</taxon>
        <taxon>Staphylococcus</taxon>
    </lineage>
</organism>
<sequence>MYQDKKEQVQNHQKKTPFQVLFLFYKLIP</sequence>